<accession>A0A857DNP3</accession>
<dbReference type="InterPro" id="IPR045861">
    <property type="entry name" value="CorA_cytoplasmic_dom"/>
</dbReference>
<feature type="coiled-coil region" evidence="12">
    <location>
        <begin position="212"/>
        <end position="239"/>
    </location>
</feature>
<dbReference type="InterPro" id="IPR045863">
    <property type="entry name" value="CorA_TM1_TM2"/>
</dbReference>
<dbReference type="GO" id="GO:0050897">
    <property type="term" value="F:cobalt ion binding"/>
    <property type="evidence" value="ECO:0007669"/>
    <property type="project" value="TreeGrafter"/>
</dbReference>
<evidence type="ECO:0000256" key="5">
    <source>
        <dbReference type="ARBA" id="ARBA00022692"/>
    </source>
</evidence>
<comment type="subcellular location">
    <subcellularLocation>
        <location evidence="1">Cell membrane</location>
        <topology evidence="1">Multi-pass membrane protein</topology>
    </subcellularLocation>
</comment>
<sequence length="309" mass="35661">MQHYLVSPEGLKEIESQQIPTEGKFSITLFDAEEWKLLNGHLASAGSAEIDRVLGKLNPQGNSFNQRFERLHPSLFFIGYSDFADDTKEFAIYFFLSANDMTILRNDRLELSQINDWARRGLLTTPSDLAQLLGMEILEHHQRQLELLEDDVDRIEENILETPERWQRSEIINLHKKILGLKKSLNAHQTIFSRLAAMDNHDQGKPSWKDLVADTQQKLENARQTHELIEILMEAYQQAIDNRANDIMKVLTLLATILLPINLVTSFFGMNFEAMPLIHSPLGMPLFFSVSVLIVTAVLILFWRKHWLR</sequence>
<evidence type="ECO:0000256" key="8">
    <source>
        <dbReference type="ARBA" id="ARBA00023065"/>
    </source>
</evidence>
<keyword evidence="9 13" id="KW-0472">Membrane</keyword>
<comment type="function">
    <text evidence="11">Mediates influx of magnesium ions. Alternates between open and closed states. Activated by low cytoplasmic Mg(2+) levels. Inactive when cytoplasmic Mg(2+) levels are high.</text>
</comment>
<keyword evidence="5 13" id="KW-0812">Transmembrane</keyword>
<keyword evidence="4" id="KW-1003">Cell membrane</keyword>
<feature type="transmembrane region" description="Helical" evidence="13">
    <location>
        <begin position="282"/>
        <end position="303"/>
    </location>
</feature>
<evidence type="ECO:0000256" key="9">
    <source>
        <dbReference type="ARBA" id="ARBA00023136"/>
    </source>
</evidence>
<evidence type="ECO:0000256" key="3">
    <source>
        <dbReference type="ARBA" id="ARBA00022448"/>
    </source>
</evidence>
<evidence type="ECO:0000313" key="15">
    <source>
        <dbReference type="Proteomes" id="UP000430508"/>
    </source>
</evidence>
<evidence type="ECO:0000256" key="11">
    <source>
        <dbReference type="ARBA" id="ARBA00045497"/>
    </source>
</evidence>
<keyword evidence="6" id="KW-0460">Magnesium</keyword>
<dbReference type="PANTHER" id="PTHR46494">
    <property type="entry name" value="CORA FAMILY METAL ION TRANSPORTER (EUROFUNG)"/>
    <property type="match status" value="1"/>
</dbReference>
<dbReference type="Pfam" id="PF01544">
    <property type="entry name" value="CorA"/>
    <property type="match status" value="1"/>
</dbReference>
<organism evidence="14 15">
    <name type="scientific">Dehalobacter restrictus</name>
    <dbReference type="NCBI Taxonomy" id="55583"/>
    <lineage>
        <taxon>Bacteria</taxon>
        <taxon>Bacillati</taxon>
        <taxon>Bacillota</taxon>
        <taxon>Clostridia</taxon>
        <taxon>Eubacteriales</taxon>
        <taxon>Desulfitobacteriaceae</taxon>
        <taxon>Dehalobacter</taxon>
    </lineage>
</organism>
<dbReference type="PANTHER" id="PTHR46494:SF1">
    <property type="entry name" value="CORA FAMILY METAL ION TRANSPORTER (EUROFUNG)"/>
    <property type="match status" value="1"/>
</dbReference>
<evidence type="ECO:0000256" key="10">
    <source>
        <dbReference type="ARBA" id="ARBA00034269"/>
    </source>
</evidence>
<comment type="similarity">
    <text evidence="2">Belongs to the CorA metal ion transporter (MIT) (TC 1.A.35) family.</text>
</comment>
<dbReference type="InterPro" id="IPR002523">
    <property type="entry name" value="MgTranspt_CorA/ZnTranspt_ZntB"/>
</dbReference>
<evidence type="ECO:0000256" key="4">
    <source>
        <dbReference type="ARBA" id="ARBA00022475"/>
    </source>
</evidence>
<evidence type="ECO:0000256" key="1">
    <source>
        <dbReference type="ARBA" id="ARBA00004651"/>
    </source>
</evidence>
<dbReference type="SUPFAM" id="SSF144083">
    <property type="entry name" value="Magnesium transport protein CorA, transmembrane region"/>
    <property type="match status" value="1"/>
</dbReference>
<keyword evidence="8" id="KW-0406">Ion transport</keyword>
<keyword evidence="12" id="KW-0175">Coiled coil</keyword>
<dbReference type="FunFam" id="1.20.58.340:FF:000004">
    <property type="entry name" value="Magnesium transport protein CorA"/>
    <property type="match status" value="1"/>
</dbReference>
<keyword evidence="3" id="KW-0813">Transport</keyword>
<name>A0A857DNP3_9FIRM</name>
<dbReference type="SUPFAM" id="SSF143865">
    <property type="entry name" value="CorA soluble domain-like"/>
    <property type="match status" value="1"/>
</dbReference>
<evidence type="ECO:0000313" key="14">
    <source>
        <dbReference type="EMBL" id="QHA01636.1"/>
    </source>
</evidence>
<dbReference type="GO" id="GO:0015087">
    <property type="term" value="F:cobalt ion transmembrane transporter activity"/>
    <property type="evidence" value="ECO:0007669"/>
    <property type="project" value="TreeGrafter"/>
</dbReference>
<evidence type="ECO:0000256" key="6">
    <source>
        <dbReference type="ARBA" id="ARBA00022842"/>
    </source>
</evidence>
<dbReference type="Gene3D" id="1.20.58.340">
    <property type="entry name" value="Magnesium transport protein CorA, transmembrane region"/>
    <property type="match status" value="2"/>
</dbReference>
<dbReference type="EMBL" id="CP046996">
    <property type="protein sequence ID" value="QHA01636.1"/>
    <property type="molecule type" value="Genomic_DNA"/>
</dbReference>
<evidence type="ECO:0000256" key="2">
    <source>
        <dbReference type="ARBA" id="ARBA00009765"/>
    </source>
</evidence>
<feature type="transmembrane region" description="Helical" evidence="13">
    <location>
        <begin position="250"/>
        <end position="270"/>
    </location>
</feature>
<keyword evidence="7 13" id="KW-1133">Transmembrane helix</keyword>
<reference evidence="14 15" key="1">
    <citation type="submission" date="2019-12" db="EMBL/GenBank/DDBJ databases">
        <title>Sequence classification of anaerobic respiratory reductive dehalogenases: First we see many, then we see few.</title>
        <authorList>
            <person name="Molenda O."/>
            <person name="Puentes Jacome L.A."/>
            <person name="Cao X."/>
            <person name="Nesbo C.L."/>
            <person name="Tang S."/>
            <person name="Morson N."/>
            <person name="Patron J."/>
            <person name="Lomheim L."/>
            <person name="Wishart D.S."/>
            <person name="Edwards E.A."/>
        </authorList>
    </citation>
    <scope>NUCLEOTIDE SEQUENCE [LARGE SCALE GENOMIC DNA]</scope>
    <source>
        <strain evidence="14 15">12DCA</strain>
    </source>
</reference>
<protein>
    <submittedName>
        <fullName evidence="14">Magnesium transporter</fullName>
    </submittedName>
</protein>
<dbReference type="AlphaFoldDB" id="A0A857DNP3"/>
<dbReference type="GO" id="GO:0000287">
    <property type="term" value="F:magnesium ion binding"/>
    <property type="evidence" value="ECO:0007669"/>
    <property type="project" value="TreeGrafter"/>
</dbReference>
<evidence type="ECO:0000256" key="7">
    <source>
        <dbReference type="ARBA" id="ARBA00022989"/>
    </source>
</evidence>
<evidence type="ECO:0000256" key="12">
    <source>
        <dbReference type="SAM" id="Coils"/>
    </source>
</evidence>
<gene>
    <name evidence="14" type="ORF">GQ588_13800</name>
</gene>
<evidence type="ECO:0000256" key="13">
    <source>
        <dbReference type="SAM" id="Phobius"/>
    </source>
</evidence>
<dbReference type="GO" id="GO:0005886">
    <property type="term" value="C:plasma membrane"/>
    <property type="evidence" value="ECO:0007669"/>
    <property type="project" value="UniProtKB-SubCell"/>
</dbReference>
<proteinExistence type="inferred from homology"/>
<dbReference type="GO" id="GO:0015095">
    <property type="term" value="F:magnesium ion transmembrane transporter activity"/>
    <property type="evidence" value="ECO:0007669"/>
    <property type="project" value="TreeGrafter"/>
</dbReference>
<dbReference type="Proteomes" id="UP000430508">
    <property type="component" value="Chromosome"/>
</dbReference>
<comment type="catalytic activity">
    <reaction evidence="10">
        <text>Mg(2+)(in) = Mg(2+)(out)</text>
        <dbReference type="Rhea" id="RHEA:29827"/>
        <dbReference type="ChEBI" id="CHEBI:18420"/>
    </reaction>
</comment>